<feature type="transmembrane region" description="Helical" evidence="1">
    <location>
        <begin position="106"/>
        <end position="127"/>
    </location>
</feature>
<dbReference type="EMBL" id="JAPNTZ010000010">
    <property type="protein sequence ID" value="MCY1142050.1"/>
    <property type="molecule type" value="Genomic_DNA"/>
</dbReference>
<evidence type="ECO:0000313" key="2">
    <source>
        <dbReference type="EMBL" id="MCY1142050.1"/>
    </source>
</evidence>
<accession>A0ABT4B8U4</accession>
<dbReference type="RefSeq" id="WP_267566434.1">
    <property type="nucleotide sequence ID" value="NZ_JAPNTZ010000010.1"/>
</dbReference>
<organism evidence="2 3">
    <name type="scientific">Paractinoplanes pyxinae</name>
    <dbReference type="NCBI Taxonomy" id="2997416"/>
    <lineage>
        <taxon>Bacteria</taxon>
        <taxon>Bacillati</taxon>
        <taxon>Actinomycetota</taxon>
        <taxon>Actinomycetes</taxon>
        <taxon>Micromonosporales</taxon>
        <taxon>Micromonosporaceae</taxon>
        <taxon>Paractinoplanes</taxon>
    </lineage>
</organism>
<gene>
    <name evidence="2" type="ORF">OWR29_28995</name>
</gene>
<name>A0ABT4B8U4_9ACTN</name>
<sequence length="158" mass="16937">MTYEQRPRPTSVEIGASLLAAVGLVGTGRVAYGVILNLQQDDWDAGARGIFLVLNAIVLIFALFTLVLAHQTRRGRLWAWIVALILLPFAFLFGALMTLITAVGGAFPLAGAALIACSLAALLALTVPRSARAYFLTKPAPSMPPYPTPGQTWEQSRM</sequence>
<feature type="transmembrane region" description="Helical" evidence="1">
    <location>
        <begin position="12"/>
        <end position="35"/>
    </location>
</feature>
<comment type="caution">
    <text evidence="2">The sequence shown here is derived from an EMBL/GenBank/DDBJ whole genome shotgun (WGS) entry which is preliminary data.</text>
</comment>
<dbReference type="Proteomes" id="UP001151002">
    <property type="component" value="Unassembled WGS sequence"/>
</dbReference>
<feature type="transmembrane region" description="Helical" evidence="1">
    <location>
        <begin position="77"/>
        <end position="100"/>
    </location>
</feature>
<feature type="transmembrane region" description="Helical" evidence="1">
    <location>
        <begin position="47"/>
        <end position="70"/>
    </location>
</feature>
<keyword evidence="1" id="KW-0472">Membrane</keyword>
<keyword evidence="3" id="KW-1185">Reference proteome</keyword>
<proteinExistence type="predicted"/>
<protein>
    <submittedName>
        <fullName evidence="2">Uncharacterized protein</fullName>
    </submittedName>
</protein>
<evidence type="ECO:0000313" key="3">
    <source>
        <dbReference type="Proteomes" id="UP001151002"/>
    </source>
</evidence>
<reference evidence="2" key="1">
    <citation type="submission" date="2022-11" db="EMBL/GenBank/DDBJ databases">
        <authorList>
            <person name="Somphong A."/>
            <person name="Phongsopitanun W."/>
        </authorList>
    </citation>
    <scope>NUCLEOTIDE SEQUENCE</scope>
    <source>
        <strain evidence="2">Pm04-4</strain>
    </source>
</reference>
<keyword evidence="1" id="KW-1133">Transmembrane helix</keyword>
<evidence type="ECO:0000256" key="1">
    <source>
        <dbReference type="SAM" id="Phobius"/>
    </source>
</evidence>
<keyword evidence="1" id="KW-0812">Transmembrane</keyword>